<keyword evidence="8" id="KW-0479">Metal-binding</keyword>
<evidence type="ECO:0000256" key="2">
    <source>
        <dbReference type="ARBA" id="ARBA00001946"/>
    </source>
</evidence>
<name>A0A382TC71_9ZZZZ</name>
<evidence type="ECO:0000256" key="4">
    <source>
        <dbReference type="ARBA" id="ARBA00022679"/>
    </source>
</evidence>
<dbReference type="GO" id="GO:0003887">
    <property type="term" value="F:DNA-directed DNA polymerase activity"/>
    <property type="evidence" value="ECO:0007669"/>
    <property type="project" value="UniProtKB-KW"/>
</dbReference>
<dbReference type="NCBIfam" id="TIGR00573">
    <property type="entry name" value="dnaq"/>
    <property type="match status" value="1"/>
</dbReference>
<organism evidence="15">
    <name type="scientific">marine metagenome</name>
    <dbReference type="NCBI Taxonomy" id="408172"/>
    <lineage>
        <taxon>unclassified sequences</taxon>
        <taxon>metagenomes</taxon>
        <taxon>ecological metagenomes</taxon>
    </lineage>
</organism>
<evidence type="ECO:0000313" key="15">
    <source>
        <dbReference type="EMBL" id="SVD19720.1"/>
    </source>
</evidence>
<evidence type="ECO:0000256" key="9">
    <source>
        <dbReference type="ARBA" id="ARBA00022801"/>
    </source>
</evidence>
<evidence type="ECO:0000256" key="5">
    <source>
        <dbReference type="ARBA" id="ARBA00022695"/>
    </source>
</evidence>
<evidence type="ECO:0000256" key="13">
    <source>
        <dbReference type="ARBA" id="ARBA00023211"/>
    </source>
</evidence>
<dbReference type="FunFam" id="3.30.420.10:FF:000012">
    <property type="entry name" value="DNA polymerase III subunit epsilon"/>
    <property type="match status" value="1"/>
</dbReference>
<dbReference type="Pfam" id="PF00929">
    <property type="entry name" value="RNase_T"/>
    <property type="match status" value="1"/>
</dbReference>
<dbReference type="InterPro" id="IPR006309">
    <property type="entry name" value="DnaQ_proteo"/>
</dbReference>
<dbReference type="InterPro" id="IPR012337">
    <property type="entry name" value="RNaseH-like_sf"/>
</dbReference>
<dbReference type="GO" id="GO:0003677">
    <property type="term" value="F:DNA binding"/>
    <property type="evidence" value="ECO:0007669"/>
    <property type="project" value="InterPro"/>
</dbReference>
<keyword evidence="9" id="KW-0378">Hydrolase</keyword>
<keyword evidence="5" id="KW-0548">Nucleotidyltransferase</keyword>
<evidence type="ECO:0000256" key="10">
    <source>
        <dbReference type="ARBA" id="ARBA00022839"/>
    </source>
</evidence>
<keyword evidence="4" id="KW-0808">Transferase</keyword>
<dbReference type="NCBIfam" id="TIGR01406">
    <property type="entry name" value="dnaQ_proteo"/>
    <property type="match status" value="1"/>
</dbReference>
<evidence type="ECO:0000256" key="6">
    <source>
        <dbReference type="ARBA" id="ARBA00022705"/>
    </source>
</evidence>
<dbReference type="InterPro" id="IPR036397">
    <property type="entry name" value="RNaseH_sf"/>
</dbReference>
<dbReference type="InterPro" id="IPR006054">
    <property type="entry name" value="DnaQ"/>
</dbReference>
<feature type="domain" description="Exonuclease" evidence="14">
    <location>
        <begin position="2"/>
        <end position="174"/>
    </location>
</feature>
<evidence type="ECO:0000256" key="7">
    <source>
        <dbReference type="ARBA" id="ARBA00022722"/>
    </source>
</evidence>
<keyword evidence="13" id="KW-0464">Manganese</keyword>
<dbReference type="PANTHER" id="PTHR30231">
    <property type="entry name" value="DNA POLYMERASE III SUBUNIT EPSILON"/>
    <property type="match status" value="1"/>
</dbReference>
<reference evidence="15" key="1">
    <citation type="submission" date="2018-05" db="EMBL/GenBank/DDBJ databases">
        <authorList>
            <person name="Lanie J.A."/>
            <person name="Ng W.-L."/>
            <person name="Kazmierczak K.M."/>
            <person name="Andrzejewski T.M."/>
            <person name="Davidsen T.M."/>
            <person name="Wayne K.J."/>
            <person name="Tettelin H."/>
            <person name="Glass J.I."/>
            <person name="Rusch D."/>
            <person name="Podicherti R."/>
            <person name="Tsui H.-C.T."/>
            <person name="Winkler M.E."/>
        </authorList>
    </citation>
    <scope>NUCLEOTIDE SEQUENCE</scope>
</reference>
<dbReference type="PANTHER" id="PTHR30231:SF41">
    <property type="entry name" value="DNA POLYMERASE III SUBUNIT EPSILON"/>
    <property type="match status" value="1"/>
</dbReference>
<gene>
    <name evidence="15" type="ORF">METZ01_LOCUS372574</name>
</gene>
<dbReference type="GO" id="GO:0005829">
    <property type="term" value="C:cytosol"/>
    <property type="evidence" value="ECO:0007669"/>
    <property type="project" value="TreeGrafter"/>
</dbReference>
<evidence type="ECO:0000256" key="1">
    <source>
        <dbReference type="ARBA" id="ARBA00001936"/>
    </source>
</evidence>
<dbReference type="GO" id="GO:0008408">
    <property type="term" value="F:3'-5' exonuclease activity"/>
    <property type="evidence" value="ECO:0007669"/>
    <property type="project" value="TreeGrafter"/>
</dbReference>
<dbReference type="CDD" id="cd06131">
    <property type="entry name" value="DNA_pol_III_epsilon_Ecoli_like"/>
    <property type="match status" value="1"/>
</dbReference>
<dbReference type="InterPro" id="IPR013520">
    <property type="entry name" value="Ribonucl_H"/>
</dbReference>
<dbReference type="SMART" id="SM00479">
    <property type="entry name" value="EXOIII"/>
    <property type="match status" value="1"/>
</dbReference>
<dbReference type="GO" id="GO:0045004">
    <property type="term" value="P:DNA replication proofreading"/>
    <property type="evidence" value="ECO:0007669"/>
    <property type="project" value="TreeGrafter"/>
</dbReference>
<evidence type="ECO:0000256" key="11">
    <source>
        <dbReference type="ARBA" id="ARBA00022842"/>
    </source>
</evidence>
<dbReference type="AlphaFoldDB" id="A0A382TC71"/>
<evidence type="ECO:0000256" key="8">
    <source>
        <dbReference type="ARBA" id="ARBA00022723"/>
    </source>
</evidence>
<dbReference type="SUPFAM" id="SSF53098">
    <property type="entry name" value="Ribonuclease H-like"/>
    <property type="match status" value="1"/>
</dbReference>
<accession>A0A382TC71</accession>
<keyword evidence="10" id="KW-0269">Exonuclease</keyword>
<dbReference type="NCBIfam" id="NF004316">
    <property type="entry name" value="PRK05711.1"/>
    <property type="match status" value="1"/>
</dbReference>
<proteinExistence type="predicted"/>
<keyword evidence="6" id="KW-0235">DNA replication</keyword>
<protein>
    <recommendedName>
        <fullName evidence="3">DNA polymerase III subunit epsilon</fullName>
    </recommendedName>
</protein>
<comment type="cofactor">
    <cofactor evidence="1">
        <name>Mn(2+)</name>
        <dbReference type="ChEBI" id="CHEBI:29035"/>
    </cofactor>
</comment>
<evidence type="ECO:0000256" key="12">
    <source>
        <dbReference type="ARBA" id="ARBA00022932"/>
    </source>
</evidence>
<dbReference type="EMBL" id="UINC01135521">
    <property type="protein sequence ID" value="SVD19720.1"/>
    <property type="molecule type" value="Genomic_DNA"/>
</dbReference>
<comment type="cofactor">
    <cofactor evidence="2">
        <name>Mg(2+)</name>
        <dbReference type="ChEBI" id="CHEBI:18420"/>
    </cofactor>
</comment>
<keyword evidence="11" id="KW-0460">Magnesium</keyword>
<evidence type="ECO:0000256" key="3">
    <source>
        <dbReference type="ARBA" id="ARBA00020352"/>
    </source>
</evidence>
<keyword evidence="12" id="KW-0239">DNA-directed DNA polymerase</keyword>
<evidence type="ECO:0000259" key="14">
    <source>
        <dbReference type="SMART" id="SM00479"/>
    </source>
</evidence>
<keyword evidence="7" id="KW-0540">Nuclease</keyword>
<sequence length="230" mass="26067">MRQIILDTETTGISVESGHRVIEIGIVEIMDRRLTGNDFQTYLNPERRIDPATIPIHGLTDEFISDKPFFKEVAPDFLSYIKDSEVIMHNAPFDASFINNEFAKAGIGERLEDICQITDSLTLAKRKHPGQRNSLDALCSRYEVDTTSREVHGALIDAKLLANVYLLMTGGQTGFFGASDEKGEDQTQYKSDFDFSKRKIISIDLDEAEIKTHQEYLEKLSKASKKDLEW</sequence>
<dbReference type="GO" id="GO:0046872">
    <property type="term" value="F:metal ion binding"/>
    <property type="evidence" value="ECO:0007669"/>
    <property type="project" value="UniProtKB-KW"/>
</dbReference>
<dbReference type="Gene3D" id="3.30.420.10">
    <property type="entry name" value="Ribonuclease H-like superfamily/Ribonuclease H"/>
    <property type="match status" value="1"/>
</dbReference>